<keyword evidence="2" id="KW-1185">Reference proteome</keyword>
<name>A0AAV7T2V3_PLEWA</name>
<accession>A0AAV7T2V3</accession>
<reference evidence="1" key="1">
    <citation type="journal article" date="2022" name="bioRxiv">
        <title>Sequencing and chromosome-scale assembly of the giantPleurodeles waltlgenome.</title>
        <authorList>
            <person name="Brown T."/>
            <person name="Elewa A."/>
            <person name="Iarovenko S."/>
            <person name="Subramanian E."/>
            <person name="Araus A.J."/>
            <person name="Petzold A."/>
            <person name="Susuki M."/>
            <person name="Suzuki K.-i.T."/>
            <person name="Hayashi T."/>
            <person name="Toyoda A."/>
            <person name="Oliveira C."/>
            <person name="Osipova E."/>
            <person name="Leigh N.D."/>
            <person name="Simon A."/>
            <person name="Yun M.H."/>
        </authorList>
    </citation>
    <scope>NUCLEOTIDE SEQUENCE</scope>
    <source>
        <strain evidence="1">20211129_DDA</strain>
        <tissue evidence="1">Liver</tissue>
    </source>
</reference>
<evidence type="ECO:0000313" key="1">
    <source>
        <dbReference type="EMBL" id="KAJ1170839.1"/>
    </source>
</evidence>
<dbReference type="AlphaFoldDB" id="A0AAV7T2V3"/>
<comment type="caution">
    <text evidence="1">The sequence shown here is derived from an EMBL/GenBank/DDBJ whole genome shotgun (WGS) entry which is preliminary data.</text>
</comment>
<gene>
    <name evidence="1" type="ORF">NDU88_002710</name>
</gene>
<organism evidence="1 2">
    <name type="scientific">Pleurodeles waltl</name>
    <name type="common">Iberian ribbed newt</name>
    <dbReference type="NCBI Taxonomy" id="8319"/>
    <lineage>
        <taxon>Eukaryota</taxon>
        <taxon>Metazoa</taxon>
        <taxon>Chordata</taxon>
        <taxon>Craniata</taxon>
        <taxon>Vertebrata</taxon>
        <taxon>Euteleostomi</taxon>
        <taxon>Amphibia</taxon>
        <taxon>Batrachia</taxon>
        <taxon>Caudata</taxon>
        <taxon>Salamandroidea</taxon>
        <taxon>Salamandridae</taxon>
        <taxon>Pleurodelinae</taxon>
        <taxon>Pleurodeles</taxon>
    </lineage>
</organism>
<protein>
    <submittedName>
        <fullName evidence="1">Uncharacterized protein</fullName>
    </submittedName>
</protein>
<proteinExistence type="predicted"/>
<sequence>MERLTKSHDDRGQVLQAVAMHMQLADRDKSRSPMKPTLTPYLSARGQGHIVLQRHLPIGGQGVLREVAEVSREDDDGKR</sequence>
<dbReference type="Proteomes" id="UP001066276">
    <property type="component" value="Chromosome 4_1"/>
</dbReference>
<dbReference type="EMBL" id="JANPWB010000007">
    <property type="protein sequence ID" value="KAJ1170839.1"/>
    <property type="molecule type" value="Genomic_DNA"/>
</dbReference>
<evidence type="ECO:0000313" key="2">
    <source>
        <dbReference type="Proteomes" id="UP001066276"/>
    </source>
</evidence>